<organism evidence="3">
    <name type="scientific">Caenorhabditis brenneri</name>
    <name type="common">Nematode worm</name>
    <dbReference type="NCBI Taxonomy" id="135651"/>
    <lineage>
        <taxon>Eukaryota</taxon>
        <taxon>Metazoa</taxon>
        <taxon>Ecdysozoa</taxon>
        <taxon>Nematoda</taxon>
        <taxon>Chromadorea</taxon>
        <taxon>Rhabditida</taxon>
        <taxon>Rhabditina</taxon>
        <taxon>Rhabditomorpha</taxon>
        <taxon>Rhabditoidea</taxon>
        <taxon>Rhabditidae</taxon>
        <taxon>Peloderinae</taxon>
        <taxon>Caenorhabditis</taxon>
    </lineage>
</organism>
<dbReference type="InterPro" id="IPR001810">
    <property type="entry name" value="F-box_dom"/>
</dbReference>
<dbReference type="InterPro" id="IPR002900">
    <property type="entry name" value="DUF38/FTH_CAE_spp"/>
</dbReference>
<dbReference type="Proteomes" id="UP000008068">
    <property type="component" value="Unassembled WGS sequence"/>
</dbReference>
<name>G0NEU5_CAEBE</name>
<dbReference type="OrthoDB" id="5887081at2759"/>
<accession>G0NEU5</accession>
<gene>
    <name evidence="2" type="ORF">CAEBREN_22818</name>
</gene>
<dbReference type="InterPro" id="IPR040161">
    <property type="entry name" value="FB224"/>
</dbReference>
<protein>
    <recommendedName>
        <fullName evidence="1">F-box domain-containing protein</fullName>
    </recommendedName>
</protein>
<proteinExistence type="predicted"/>
<dbReference type="AlphaFoldDB" id="G0NEU5"/>
<dbReference type="PANTHER" id="PTHR23015">
    <property type="entry name" value="UNCHARACTERIZED C.ELEGANS PROTEIN"/>
    <property type="match status" value="1"/>
</dbReference>
<dbReference type="EMBL" id="GL379873">
    <property type="protein sequence ID" value="EGT58860.1"/>
    <property type="molecule type" value="Genomic_DNA"/>
</dbReference>
<dbReference type="GO" id="GO:0045087">
    <property type="term" value="P:innate immune response"/>
    <property type="evidence" value="ECO:0007669"/>
    <property type="project" value="TreeGrafter"/>
</dbReference>
<reference evidence="3" key="1">
    <citation type="submission" date="2011-07" db="EMBL/GenBank/DDBJ databases">
        <authorList>
            <consortium name="Caenorhabditis brenneri Sequencing and Analysis Consortium"/>
            <person name="Wilson R.K."/>
        </authorList>
    </citation>
    <scope>NUCLEOTIDE SEQUENCE [LARGE SCALE GENOMIC DNA]</scope>
    <source>
        <strain evidence="3">PB2801</strain>
    </source>
</reference>
<dbReference type="HOGENOM" id="CLU_030831_0_2_1"/>
<dbReference type="Pfam" id="PF01827">
    <property type="entry name" value="FTH"/>
    <property type="match status" value="1"/>
</dbReference>
<evidence type="ECO:0000259" key="1">
    <source>
        <dbReference type="SMART" id="SM00256"/>
    </source>
</evidence>
<dbReference type="SMART" id="SM00256">
    <property type="entry name" value="FBOX"/>
    <property type="match status" value="1"/>
</dbReference>
<dbReference type="InParanoid" id="G0NEU5"/>
<sequence length="338" mass="39427">MTTNLYNLTEDSMRYVLSYLEINEILILRKVSWNIRYTIDEINPNFNIRSVSIAPDSKKIVLTFVTDRNWTITYRESSMGQLKGCMVTKENYNGGYFLKEGEYMDVAAKDLEIILSNRKSVLEELVIKLDSNKEVNNKIITAISTALESNIQQLKVKKLEMDVTKQAQIFEVFRCINPKKLKIIKLSQPSYLFVSELLETNGACELEQWKQAERLEIENLTIPDIHQNLMHFKSFNVKVNKITPDDLLFLKEKLKKSPTFEEASIRYVSFDDSDRLSELFSGFEYTRGTSKSCIFHFSDTNRYLVFKLATFKSLLFIRNLKESELTDRITKDALFIKE</sequence>
<keyword evidence="3" id="KW-1185">Reference proteome</keyword>
<dbReference type="FunCoup" id="G0NEU5">
    <property type="interactions" value="1805"/>
</dbReference>
<dbReference type="Pfam" id="PF00646">
    <property type="entry name" value="F-box"/>
    <property type="match status" value="1"/>
</dbReference>
<dbReference type="PANTHER" id="PTHR23015:SF4">
    <property type="entry name" value="DUF38 DOMAIN-CONTAINING PROTEIN-RELATED"/>
    <property type="match status" value="1"/>
</dbReference>
<evidence type="ECO:0000313" key="2">
    <source>
        <dbReference type="EMBL" id="EGT58860.1"/>
    </source>
</evidence>
<evidence type="ECO:0000313" key="3">
    <source>
        <dbReference type="Proteomes" id="UP000008068"/>
    </source>
</evidence>
<feature type="domain" description="F-box" evidence="1">
    <location>
        <begin position="8"/>
        <end position="48"/>
    </location>
</feature>